<dbReference type="GO" id="GO:0005506">
    <property type="term" value="F:iron ion binding"/>
    <property type="evidence" value="ECO:0007669"/>
    <property type="project" value="InterPro"/>
</dbReference>
<evidence type="ECO:0000256" key="2">
    <source>
        <dbReference type="ARBA" id="ARBA00010617"/>
    </source>
</evidence>
<keyword evidence="12" id="KW-1185">Reference proteome</keyword>
<keyword evidence="10" id="KW-0472">Membrane</keyword>
<evidence type="ECO:0000256" key="5">
    <source>
        <dbReference type="ARBA" id="ARBA00023002"/>
    </source>
</evidence>
<evidence type="ECO:0008006" key="13">
    <source>
        <dbReference type="Google" id="ProtNLM"/>
    </source>
</evidence>
<dbReference type="GO" id="GO:0004497">
    <property type="term" value="F:monooxygenase activity"/>
    <property type="evidence" value="ECO:0007669"/>
    <property type="project" value="UniProtKB-KW"/>
</dbReference>
<dbReference type="AlphaFoldDB" id="A0A022XCE7"/>
<dbReference type="InterPro" id="IPR002403">
    <property type="entry name" value="Cyt_P450_E_grp-IV"/>
</dbReference>
<gene>
    <name evidence="11" type="ORF">H105_08926</name>
</gene>
<dbReference type="Pfam" id="PF00067">
    <property type="entry name" value="p450"/>
    <property type="match status" value="1"/>
</dbReference>
<keyword evidence="10" id="KW-1133">Transmembrane helix</keyword>
<name>A0A022XCE7_TRISD</name>
<comment type="similarity">
    <text evidence="2 9">Belongs to the cytochrome P450 family.</text>
</comment>
<proteinExistence type="inferred from homology"/>
<evidence type="ECO:0000313" key="12">
    <source>
        <dbReference type="Proteomes" id="UP000023623"/>
    </source>
</evidence>
<evidence type="ECO:0000256" key="8">
    <source>
        <dbReference type="PIRSR" id="PIRSR602403-1"/>
    </source>
</evidence>
<dbReference type="PANTHER" id="PTHR46206:SF2">
    <property type="entry name" value="CYTOCHROME P450 MONOOXYGENASE AUSG-RELATED"/>
    <property type="match status" value="1"/>
</dbReference>
<evidence type="ECO:0000256" key="6">
    <source>
        <dbReference type="ARBA" id="ARBA00023004"/>
    </source>
</evidence>
<evidence type="ECO:0000256" key="7">
    <source>
        <dbReference type="ARBA" id="ARBA00023033"/>
    </source>
</evidence>
<dbReference type="GO" id="GO:0016705">
    <property type="term" value="F:oxidoreductase activity, acting on paired donors, with incorporation or reduction of molecular oxygen"/>
    <property type="evidence" value="ECO:0007669"/>
    <property type="project" value="InterPro"/>
</dbReference>
<feature type="transmembrane region" description="Helical" evidence="10">
    <location>
        <begin position="12"/>
        <end position="33"/>
    </location>
</feature>
<comment type="cofactor">
    <cofactor evidence="1 8">
        <name>heme</name>
        <dbReference type="ChEBI" id="CHEBI:30413"/>
    </cofactor>
</comment>
<keyword evidence="10" id="KW-0812">Transmembrane</keyword>
<evidence type="ECO:0000256" key="10">
    <source>
        <dbReference type="SAM" id="Phobius"/>
    </source>
</evidence>
<dbReference type="OrthoDB" id="1844152at2759"/>
<evidence type="ECO:0000256" key="3">
    <source>
        <dbReference type="ARBA" id="ARBA00022617"/>
    </source>
</evidence>
<protein>
    <recommendedName>
        <fullName evidence="13">Cytochrome P450 monooxygenase</fullName>
    </recommendedName>
</protein>
<dbReference type="EMBL" id="KK208951">
    <property type="protein sequence ID" value="EZF68400.1"/>
    <property type="molecule type" value="Genomic_DNA"/>
</dbReference>
<evidence type="ECO:0000256" key="9">
    <source>
        <dbReference type="RuleBase" id="RU000461"/>
    </source>
</evidence>
<dbReference type="Proteomes" id="UP000023623">
    <property type="component" value="Unassembled WGS sequence"/>
</dbReference>
<evidence type="ECO:0000256" key="4">
    <source>
        <dbReference type="ARBA" id="ARBA00022723"/>
    </source>
</evidence>
<dbReference type="PRINTS" id="PR00385">
    <property type="entry name" value="P450"/>
</dbReference>
<keyword evidence="4 8" id="KW-0479">Metal-binding</keyword>
<dbReference type="PANTHER" id="PTHR46206">
    <property type="entry name" value="CYTOCHROME P450"/>
    <property type="match status" value="1"/>
</dbReference>
<dbReference type="InterPro" id="IPR017972">
    <property type="entry name" value="Cyt_P450_CS"/>
</dbReference>
<dbReference type="HOGENOM" id="CLU_022195_0_3_1"/>
<dbReference type="PRINTS" id="PR00465">
    <property type="entry name" value="EP450IV"/>
</dbReference>
<dbReference type="CDD" id="cd11041">
    <property type="entry name" value="CYP503A1-like"/>
    <property type="match status" value="1"/>
</dbReference>
<dbReference type="Gene3D" id="1.10.630.10">
    <property type="entry name" value="Cytochrome P450"/>
    <property type="match status" value="1"/>
</dbReference>
<feature type="binding site" description="axial binding residue" evidence="8">
    <location>
        <position position="438"/>
    </location>
    <ligand>
        <name>heme</name>
        <dbReference type="ChEBI" id="CHEBI:30413"/>
    </ligand>
    <ligandPart>
        <name>Fe</name>
        <dbReference type="ChEBI" id="CHEBI:18248"/>
    </ligandPart>
</feature>
<dbReference type="GO" id="GO:0020037">
    <property type="term" value="F:heme binding"/>
    <property type="evidence" value="ECO:0007669"/>
    <property type="project" value="InterPro"/>
</dbReference>
<dbReference type="InterPro" id="IPR036396">
    <property type="entry name" value="Cyt_P450_sf"/>
</dbReference>
<dbReference type="PROSITE" id="PS00086">
    <property type="entry name" value="CYTOCHROME_P450"/>
    <property type="match status" value="1"/>
</dbReference>
<accession>A0A022XCE7</accession>
<dbReference type="SUPFAM" id="SSF48264">
    <property type="entry name" value="Cytochrome P450"/>
    <property type="match status" value="1"/>
</dbReference>
<reference evidence="11 12" key="1">
    <citation type="submission" date="2014-02" db="EMBL/GenBank/DDBJ databases">
        <title>The Genome Sequence of Trichophyton rubrum (morphotype soudanense) CBS 452.61.</title>
        <authorList>
            <consortium name="The Broad Institute Genomics Platform"/>
            <person name="Cuomo C.A."/>
            <person name="White T.C."/>
            <person name="Graser Y."/>
            <person name="Martinez-Rossi N."/>
            <person name="Heitman J."/>
            <person name="Young S.K."/>
            <person name="Zeng Q."/>
            <person name="Gargeya S."/>
            <person name="Abouelleil A."/>
            <person name="Alvarado L."/>
            <person name="Chapman S.B."/>
            <person name="Gainer-Dewar J."/>
            <person name="Goldberg J."/>
            <person name="Griggs A."/>
            <person name="Gujja S."/>
            <person name="Hansen M."/>
            <person name="Howarth C."/>
            <person name="Imamovic A."/>
            <person name="Larimer J."/>
            <person name="Martinez D."/>
            <person name="Murphy C."/>
            <person name="Pearson M.D."/>
            <person name="Persinoti G."/>
            <person name="Poon T."/>
            <person name="Priest M."/>
            <person name="Roberts A.D."/>
            <person name="Saif S."/>
            <person name="Shea T.D."/>
            <person name="Sykes S.N."/>
            <person name="Wortman J."/>
            <person name="Nusbaum C."/>
            <person name="Birren B."/>
        </authorList>
    </citation>
    <scope>NUCLEOTIDE SEQUENCE [LARGE SCALE GENOMIC DNA]</scope>
    <source>
        <strain evidence="11 12">CBS 452.61</strain>
    </source>
</reference>
<keyword evidence="5 9" id="KW-0560">Oxidoreductase</keyword>
<evidence type="ECO:0000313" key="11">
    <source>
        <dbReference type="EMBL" id="EZF68400.1"/>
    </source>
</evidence>
<keyword evidence="3 8" id="KW-0349">Heme</keyword>
<sequence length="497" mass="56763">MLEALIQSGSAYWVDLALSFVVLLVVSYVARLVSHRQRYSKFPLHIDKSNPKQMLLSGFAKYKNAFHINTAIGKDIILSADYANELKSDPHLDFAKAILPTLLTHLSTFHHIEEAGKNQVLTETIRSKLSRLPVHLKQAVSREATETIRDKFTDNEEWHEIPIKDTIVKIVARMSSRVFLGEELCRNEEWLRITAEYTINLFIAVNELMTWPTYVRPIVQWFLPPCQRLRQQVADARRLIQPVIDARHAENYELRRQGKPPRQHEDAIAWLDEKSGGRSFDAAIAQLSLSFVSIHTTTDLCTQALYDICANPELIQPLREEIISVLGSRELDTTALYQMKLLDSVIKESQRLKPAGLLSMKRYVKESITLSDGLVVPKGTSISVSSHVHWDESVYPEPNKFDGYRFLKMKGDREKDRIANLVATSPEHLGFGHGVHACPGRFFAADEIKILLCHILLKYDFRLTEKSNTTPYMMPGGAYMANSTQIEIRRRKEEITL</sequence>
<organism evidence="11 12">
    <name type="scientific">Trichophyton soudanense CBS 452.61</name>
    <dbReference type="NCBI Taxonomy" id="1215331"/>
    <lineage>
        <taxon>Eukaryota</taxon>
        <taxon>Fungi</taxon>
        <taxon>Dikarya</taxon>
        <taxon>Ascomycota</taxon>
        <taxon>Pezizomycotina</taxon>
        <taxon>Eurotiomycetes</taxon>
        <taxon>Eurotiomycetidae</taxon>
        <taxon>Onygenales</taxon>
        <taxon>Arthrodermataceae</taxon>
        <taxon>Trichophyton</taxon>
    </lineage>
</organism>
<keyword evidence="7 9" id="KW-0503">Monooxygenase</keyword>
<dbReference type="InterPro" id="IPR001128">
    <property type="entry name" value="Cyt_P450"/>
</dbReference>
<keyword evidence="6 8" id="KW-0408">Iron</keyword>
<evidence type="ECO:0000256" key="1">
    <source>
        <dbReference type="ARBA" id="ARBA00001971"/>
    </source>
</evidence>